<dbReference type="CDD" id="cd00130">
    <property type="entry name" value="PAS"/>
    <property type="match status" value="1"/>
</dbReference>
<comment type="caution">
    <text evidence="17">The sequence shown here is derived from an EMBL/GenBank/DDBJ whole genome shotgun (WGS) entry which is preliminary data.</text>
</comment>
<dbReference type="InterPro" id="IPR029016">
    <property type="entry name" value="GAF-like_dom_sf"/>
</dbReference>
<evidence type="ECO:0000256" key="9">
    <source>
        <dbReference type="ARBA" id="ARBA00064003"/>
    </source>
</evidence>
<feature type="modified residue" description="4-aspartylphosphate" evidence="11">
    <location>
        <position position="2068"/>
    </location>
</feature>
<evidence type="ECO:0000256" key="1">
    <source>
        <dbReference type="ARBA" id="ARBA00000085"/>
    </source>
</evidence>
<keyword evidence="6" id="KW-0418">Kinase</keyword>
<keyword evidence="7" id="KW-0067">ATP-binding</keyword>
<evidence type="ECO:0000256" key="8">
    <source>
        <dbReference type="ARBA" id="ARBA00023012"/>
    </source>
</evidence>
<dbReference type="SMART" id="SM00448">
    <property type="entry name" value="REC"/>
    <property type="match status" value="2"/>
</dbReference>
<dbReference type="SUPFAM" id="SSF55874">
    <property type="entry name" value="ATPase domain of HSP90 chaperone/DNA topoisomerase II/histidine kinase"/>
    <property type="match status" value="1"/>
</dbReference>
<dbReference type="SUPFAM" id="SSF55781">
    <property type="entry name" value="GAF domain-like"/>
    <property type="match status" value="1"/>
</dbReference>
<sequence length="2138" mass="239143">MDEKWQNISGYQIRELLFQSARSIIYRATRESDALSVILKCLNREYPSPEEIARFRQEYEIGLKLSDHGGIRILGFERFGNSHAMVQEDFGGETLEAFLTSHSTDLEELLTLSIRIAENLGRIHGQQVIHKDINPSNILYNPETKTLRFIDYGVSTELSREHQAVLNPNVLEGTLVCMSPEQTGRMGRAVDYRSDFYALGATFYYMFIGRFPFDFEDPLELVHSHIAKMPLPPHKLRPDIPEALSAVILKLMAKMAEDRYQSVSGIVADLQNCLDQLQAKGRIDDFLPGGEDLFESFEISQKLYGRSEALGKALEMFNDPYQRTGILLVSGPAGMGKSALVREIRKHGLEKGGSFIEGKFDPLKRSVPYAPILEALRNLILTLLTEKEEVLGGWRKNILEALGNNGCVMTDVIPELVLLIGSQPPVPELSAPETRNRFCHVFQGFLRALTCEGHPLFIFLDDMQWADSASLSLLEYLMTGPGIRHLFFIAAYRDKDVDEHHPLSAVLENIRKAGVRVETLVLNPLSSASVEELLVDTLHCERGEVKPLAELCLRKTQGNPFFLNQFLETLYLEKLLVFNRENRRWVWDLFGIESLGMTDNVIDLMVARLGKLPEETQEILQLAACIGGSFDLEVLSIVREKTLPETISELWPALKAGLVMATGDIPGPFTGTVFSAEGFFHEKEGVSSRYRFLHDRVQQAAGSMIPEIYKKAVHVRVGRLLRTSLSPKGQEERLFEIVNHFNLGRDCPDAAGEGEGLSALNLAAGRRARASAAFDAALDYFQHGLFWLPESPWEKQYDLTLSLYTAAAEAFYLTGHYEDMEAMTRMVTENAPSLLDQTGIVIIRMHAFTARNQPLKTIEIALSFLKRLGVKLPSDPAAPHLLMGLLQTRYLLAGRSMEDLLALPAMEDPAKEAVLRIMTMLAPTAYLVMPRLSPLLSFRRIALLLKHGLSREAPYVFAGYGLILCGVMGEVEKGNDFGRLALQLVEKLHATEIEGRAVFVCNAFIRHWKEPLDGTLDELARASRICLDRGDFEFAALSAMVYCLHLYAAGKPLEMLVHQIQQYRAITSGIRQTIPLHVIDDYYRTALLLMGKDKEADEADFCQKVSELQPLESGETMPLFHRHLNLTVQAYFAGDLCRAVESAEIVEKNLAGARSTFALPFFFFYDSLIRLGRVPSLKGSEKRRFLRKVASNQKKIKKWAIHAPMNHLHRWHLIEAERCRIRGQILQAMGHYREAIRLARTNAFLQDEALANELYGEFFMEQGDEKPAGLYMKEAHYAYTLWGARIRTEAMERRHPGILAGLALSERRLGRISSISSSSLDAGGEALDLMSIVKISQALSGEVDYTKLLKKIMGHLIENAGAQQGALILKEGDRLMVEALVFADSEPLVFPDGLALDACDALVPSIVYYTARTGRELVLENASGEGIFAHDTQVVYKKLLSLLCLPILQQGKLTGLLYLENNGAKGVFTRDRVQILNMLCAQAAISIENARLYRKLHESEKKYRGIFEHVAVGIFQATLGGRILTINPAMAKIYGYSSMEEALEKHSDARKQYVNPEKRSDFVGLLQKYGIVRNFETEMYRKNGEIMQVSLTAGLIYDASQNPLYIQGILEDITARKEAEAFRIAKESAEAANQAKSRFLADMSHEIRTPMGAIMGMADLLWETRLDHEQKRFVDIIRNAGESLIHLINDILDLSKVEAGKLDLERISFNLKDMVETVCEVLALKVHEKKIEFLCDIHRKVPLQVFGDPNRLRQVLTNLIGNAVKFTDAGEILVEVREQSRGEKVEILFTVKDSGIGISEEAQGRLFQDFQQADAATTRKYGGTGLGLSICKKLVEAMGGNIWVESEPGRGSIFSFTSLFDTDTDLGKSADFRVDGLSVLLADDHGCSRKIIGGMLGELGAEVCSVESGDAVLEALSARSFDYIILDAHMPGMDGFRTAEKILERYGDLGNTAILLTSDHISDQIAKASKLGIPVKLVKPVKRDDLKEVFSGADLRPKEKVSVRSEGEGAFEECLRPLSILLVEDNAINQTLFAVNLKHTPHRLEMAANGLAGLEKFKEGSFDLVFMDKEMPVMDGFEAARYIRQWEREKGKDETPIIVLTAHALKAMEEELLDAGCTAYMAKPFKKTELLEILKTYG</sequence>
<dbReference type="InterPro" id="IPR011006">
    <property type="entry name" value="CheY-like_superfamily"/>
</dbReference>
<evidence type="ECO:0000256" key="5">
    <source>
        <dbReference type="ARBA" id="ARBA00022741"/>
    </source>
</evidence>
<gene>
    <name evidence="17" type="ORF">FIM25_06355</name>
</gene>
<dbReference type="Proteomes" id="UP000321899">
    <property type="component" value="Unassembled WGS sequence"/>
</dbReference>
<dbReference type="InterPro" id="IPR004358">
    <property type="entry name" value="Sig_transdc_His_kin-like_C"/>
</dbReference>
<evidence type="ECO:0000313" key="18">
    <source>
        <dbReference type="Proteomes" id="UP000321899"/>
    </source>
</evidence>
<dbReference type="CDD" id="cd16922">
    <property type="entry name" value="HATPase_EvgS-ArcB-TorS-like"/>
    <property type="match status" value="1"/>
</dbReference>
<evidence type="ECO:0000256" key="7">
    <source>
        <dbReference type="ARBA" id="ARBA00022840"/>
    </source>
</evidence>
<name>A0A5Q4VBF1_9BACT</name>
<dbReference type="InterPro" id="IPR001789">
    <property type="entry name" value="Sig_transdc_resp-reg_receiver"/>
</dbReference>
<dbReference type="InterPro" id="IPR027417">
    <property type="entry name" value="P-loop_NTPase"/>
</dbReference>
<dbReference type="Pfam" id="PF00069">
    <property type="entry name" value="Pkinase"/>
    <property type="match status" value="1"/>
</dbReference>
<keyword evidence="5" id="KW-0547">Nucleotide-binding</keyword>
<dbReference type="FunFam" id="1.10.287.130:FF:000002">
    <property type="entry name" value="Two-component osmosensing histidine kinase"/>
    <property type="match status" value="1"/>
</dbReference>
<feature type="domain" description="Response regulatory" evidence="14">
    <location>
        <begin position="2019"/>
        <end position="2138"/>
    </location>
</feature>
<dbReference type="Pfam" id="PF02518">
    <property type="entry name" value="HATPase_c"/>
    <property type="match status" value="1"/>
</dbReference>
<dbReference type="SMART" id="SM00065">
    <property type="entry name" value="GAF"/>
    <property type="match status" value="1"/>
</dbReference>
<dbReference type="CDD" id="cd00082">
    <property type="entry name" value="HisKA"/>
    <property type="match status" value="1"/>
</dbReference>
<feature type="domain" description="Protein kinase" evidence="12">
    <location>
        <begin position="11"/>
        <end position="287"/>
    </location>
</feature>
<dbReference type="InterPro" id="IPR035965">
    <property type="entry name" value="PAS-like_dom_sf"/>
</dbReference>
<evidence type="ECO:0000256" key="6">
    <source>
        <dbReference type="ARBA" id="ARBA00022777"/>
    </source>
</evidence>
<evidence type="ECO:0000256" key="4">
    <source>
        <dbReference type="ARBA" id="ARBA00022679"/>
    </source>
</evidence>
<evidence type="ECO:0000259" key="16">
    <source>
        <dbReference type="PROSITE" id="PS50113"/>
    </source>
</evidence>
<evidence type="ECO:0000256" key="11">
    <source>
        <dbReference type="PROSITE-ProRule" id="PRU00169"/>
    </source>
</evidence>
<dbReference type="InterPro" id="IPR003018">
    <property type="entry name" value="GAF"/>
</dbReference>
<proteinExistence type="predicted"/>
<dbReference type="RefSeq" id="WP_139447470.1">
    <property type="nucleotide sequence ID" value="NZ_VDMB01000006.1"/>
</dbReference>
<evidence type="ECO:0000256" key="3">
    <source>
        <dbReference type="ARBA" id="ARBA00022553"/>
    </source>
</evidence>
<feature type="domain" description="PAS" evidence="15">
    <location>
        <begin position="1499"/>
        <end position="1540"/>
    </location>
</feature>
<dbReference type="Gene3D" id="1.10.287.130">
    <property type="match status" value="1"/>
</dbReference>
<dbReference type="InterPro" id="IPR000700">
    <property type="entry name" value="PAS-assoc_C"/>
</dbReference>
<reference evidence="17 18" key="1">
    <citation type="submission" date="2019-06" db="EMBL/GenBank/DDBJ databases">
        <title>Desulfobotulus mexicanus sp. nov., a novel sulfate-reducing bacterium isolated from the sediment of an alkaline crater lake in Mexico.</title>
        <authorList>
            <person name="Hirschler-Rea A."/>
        </authorList>
    </citation>
    <scope>NUCLEOTIDE SEQUENCE [LARGE SCALE GENOMIC DNA]</scope>
    <source>
        <strain evidence="17 18">PAR22N</strain>
    </source>
</reference>
<dbReference type="Gene3D" id="1.10.510.10">
    <property type="entry name" value="Transferase(Phosphotransferase) domain 1"/>
    <property type="match status" value="1"/>
</dbReference>
<feature type="domain" description="PAC" evidence="16">
    <location>
        <begin position="1573"/>
        <end position="1625"/>
    </location>
</feature>
<dbReference type="Pfam" id="PF00512">
    <property type="entry name" value="HisKA"/>
    <property type="match status" value="1"/>
</dbReference>
<dbReference type="InterPro" id="IPR000719">
    <property type="entry name" value="Prot_kinase_dom"/>
</dbReference>
<dbReference type="SMART" id="SM00387">
    <property type="entry name" value="HATPase_c"/>
    <property type="match status" value="1"/>
</dbReference>
<comment type="catalytic activity">
    <reaction evidence="1">
        <text>ATP + protein L-histidine = ADP + protein N-phospho-L-histidine.</text>
        <dbReference type="EC" id="2.7.13.3"/>
    </reaction>
</comment>
<feature type="domain" description="Histidine kinase" evidence="13">
    <location>
        <begin position="1642"/>
        <end position="1862"/>
    </location>
</feature>
<evidence type="ECO:0000259" key="15">
    <source>
        <dbReference type="PROSITE" id="PS50112"/>
    </source>
</evidence>
<dbReference type="EMBL" id="VDMB01000006">
    <property type="protein sequence ID" value="TYT75019.1"/>
    <property type="molecule type" value="Genomic_DNA"/>
</dbReference>
<keyword evidence="18" id="KW-1185">Reference proteome</keyword>
<organism evidence="17 18">
    <name type="scientific">Desulfobotulus mexicanus</name>
    <dbReference type="NCBI Taxonomy" id="2586642"/>
    <lineage>
        <taxon>Bacteria</taxon>
        <taxon>Pseudomonadati</taxon>
        <taxon>Thermodesulfobacteriota</taxon>
        <taxon>Desulfobacteria</taxon>
        <taxon>Desulfobacterales</taxon>
        <taxon>Desulfobacteraceae</taxon>
        <taxon>Desulfobotulus</taxon>
    </lineage>
</organism>
<dbReference type="NCBIfam" id="TIGR00229">
    <property type="entry name" value="sensory_box"/>
    <property type="match status" value="1"/>
</dbReference>
<dbReference type="InterPro" id="IPR036890">
    <property type="entry name" value="HATPase_C_sf"/>
</dbReference>
<dbReference type="Gene3D" id="3.30.565.10">
    <property type="entry name" value="Histidine kinase-like ATPase, C-terminal domain"/>
    <property type="match status" value="1"/>
</dbReference>
<evidence type="ECO:0000313" key="17">
    <source>
        <dbReference type="EMBL" id="TYT75019.1"/>
    </source>
</evidence>
<dbReference type="GO" id="GO:0000155">
    <property type="term" value="F:phosphorelay sensor kinase activity"/>
    <property type="evidence" value="ECO:0007669"/>
    <property type="project" value="InterPro"/>
</dbReference>
<dbReference type="OrthoDB" id="5521237at2"/>
<evidence type="ECO:0000256" key="2">
    <source>
        <dbReference type="ARBA" id="ARBA00012438"/>
    </source>
</evidence>
<feature type="domain" description="Response regulatory" evidence="14">
    <location>
        <begin position="1878"/>
        <end position="1994"/>
    </location>
</feature>
<dbReference type="Pfam" id="PF00989">
    <property type="entry name" value="PAS"/>
    <property type="match status" value="1"/>
</dbReference>
<evidence type="ECO:0000259" key="12">
    <source>
        <dbReference type="PROSITE" id="PS50011"/>
    </source>
</evidence>
<keyword evidence="8" id="KW-0902">Two-component regulatory system</keyword>
<dbReference type="Gene3D" id="3.30.450.20">
    <property type="entry name" value="PAS domain"/>
    <property type="match status" value="1"/>
</dbReference>
<dbReference type="InterPro" id="IPR000014">
    <property type="entry name" value="PAS"/>
</dbReference>
<evidence type="ECO:0000259" key="14">
    <source>
        <dbReference type="PROSITE" id="PS50110"/>
    </source>
</evidence>
<evidence type="ECO:0000259" key="13">
    <source>
        <dbReference type="PROSITE" id="PS50109"/>
    </source>
</evidence>
<dbReference type="InterPro" id="IPR011009">
    <property type="entry name" value="Kinase-like_dom_sf"/>
</dbReference>
<dbReference type="InterPro" id="IPR053159">
    <property type="entry name" value="Hybrid_Histidine_Kinase"/>
</dbReference>
<dbReference type="PROSITE" id="PS50113">
    <property type="entry name" value="PAC"/>
    <property type="match status" value="1"/>
</dbReference>
<dbReference type="SUPFAM" id="SSF56112">
    <property type="entry name" value="Protein kinase-like (PK-like)"/>
    <property type="match status" value="1"/>
</dbReference>
<dbReference type="SUPFAM" id="SSF47384">
    <property type="entry name" value="Homodimeric domain of signal transducing histidine kinase"/>
    <property type="match status" value="1"/>
</dbReference>
<dbReference type="GO" id="GO:0006355">
    <property type="term" value="P:regulation of DNA-templated transcription"/>
    <property type="evidence" value="ECO:0007669"/>
    <property type="project" value="InterPro"/>
</dbReference>
<dbReference type="GO" id="GO:0005524">
    <property type="term" value="F:ATP binding"/>
    <property type="evidence" value="ECO:0007669"/>
    <property type="project" value="UniProtKB-KW"/>
</dbReference>
<dbReference type="SMART" id="SM00388">
    <property type="entry name" value="HisKA"/>
    <property type="match status" value="1"/>
</dbReference>
<dbReference type="Pfam" id="PF13191">
    <property type="entry name" value="AAA_16"/>
    <property type="match status" value="1"/>
</dbReference>
<dbReference type="CDD" id="cd14014">
    <property type="entry name" value="STKc_PknB_like"/>
    <property type="match status" value="1"/>
</dbReference>
<dbReference type="Gene3D" id="3.30.450.40">
    <property type="match status" value="1"/>
</dbReference>
<dbReference type="EC" id="2.7.13.3" evidence="2"/>
<dbReference type="InterPro" id="IPR003661">
    <property type="entry name" value="HisK_dim/P_dom"/>
</dbReference>
<dbReference type="Gene3D" id="3.40.50.300">
    <property type="entry name" value="P-loop containing nucleotide triphosphate hydrolases"/>
    <property type="match status" value="1"/>
</dbReference>
<dbReference type="PROSITE" id="PS50011">
    <property type="entry name" value="PROTEIN_KINASE_DOM"/>
    <property type="match status" value="1"/>
</dbReference>
<dbReference type="Pfam" id="PF00072">
    <property type="entry name" value="Response_reg"/>
    <property type="match status" value="2"/>
</dbReference>
<dbReference type="PROSITE" id="PS50110">
    <property type="entry name" value="RESPONSE_REGULATORY"/>
    <property type="match status" value="2"/>
</dbReference>
<dbReference type="InterPro" id="IPR003594">
    <property type="entry name" value="HATPase_dom"/>
</dbReference>
<dbReference type="PRINTS" id="PR00344">
    <property type="entry name" value="BCTRLSENSOR"/>
</dbReference>
<evidence type="ECO:0000256" key="10">
    <source>
        <dbReference type="ARBA" id="ARBA00068150"/>
    </source>
</evidence>
<protein>
    <recommendedName>
        <fullName evidence="10">Sensory/regulatory protein RpfC</fullName>
        <ecNumber evidence="2">2.7.13.3</ecNumber>
    </recommendedName>
</protein>
<dbReference type="Pfam" id="PF01590">
    <property type="entry name" value="GAF"/>
    <property type="match status" value="1"/>
</dbReference>
<dbReference type="InterPro" id="IPR041664">
    <property type="entry name" value="AAA_16"/>
</dbReference>
<comment type="subunit">
    <text evidence="9">At low DSF concentrations, interacts with RpfF.</text>
</comment>
<dbReference type="InterPro" id="IPR005467">
    <property type="entry name" value="His_kinase_dom"/>
</dbReference>
<dbReference type="InterPro" id="IPR036097">
    <property type="entry name" value="HisK_dim/P_sf"/>
</dbReference>
<dbReference type="InterPro" id="IPR001610">
    <property type="entry name" value="PAC"/>
</dbReference>
<dbReference type="PANTHER" id="PTHR43642:SF1">
    <property type="entry name" value="HYBRID SIGNAL TRANSDUCTION HISTIDINE KINASE G"/>
    <property type="match status" value="1"/>
</dbReference>
<dbReference type="CDD" id="cd17546">
    <property type="entry name" value="REC_hyHK_CKI1_RcsC-like"/>
    <property type="match status" value="2"/>
</dbReference>
<dbReference type="Gene3D" id="3.40.50.2300">
    <property type="match status" value="2"/>
</dbReference>
<dbReference type="SUPFAM" id="SSF52540">
    <property type="entry name" value="P-loop containing nucleoside triphosphate hydrolases"/>
    <property type="match status" value="1"/>
</dbReference>
<dbReference type="PANTHER" id="PTHR43642">
    <property type="entry name" value="HYBRID SIGNAL TRANSDUCTION HISTIDINE KINASE G"/>
    <property type="match status" value="1"/>
</dbReference>
<feature type="modified residue" description="4-aspartylphosphate" evidence="11">
    <location>
        <position position="1927"/>
    </location>
</feature>
<dbReference type="FunFam" id="3.30.565.10:FF:000010">
    <property type="entry name" value="Sensor histidine kinase RcsC"/>
    <property type="match status" value="1"/>
</dbReference>
<dbReference type="InterPro" id="IPR013767">
    <property type="entry name" value="PAS_fold"/>
</dbReference>
<dbReference type="SUPFAM" id="SSF52172">
    <property type="entry name" value="CheY-like"/>
    <property type="match status" value="2"/>
</dbReference>
<dbReference type="SMART" id="SM00086">
    <property type="entry name" value="PAC"/>
    <property type="match status" value="1"/>
</dbReference>
<dbReference type="PROSITE" id="PS50109">
    <property type="entry name" value="HIS_KIN"/>
    <property type="match status" value="1"/>
</dbReference>
<keyword evidence="4" id="KW-0808">Transferase</keyword>
<accession>A0A5Q4VBF1</accession>
<dbReference type="SUPFAM" id="SSF55785">
    <property type="entry name" value="PYP-like sensor domain (PAS domain)"/>
    <property type="match status" value="1"/>
</dbReference>
<dbReference type="SMART" id="SM00220">
    <property type="entry name" value="S_TKc"/>
    <property type="match status" value="1"/>
</dbReference>
<keyword evidence="3 11" id="KW-0597">Phosphoprotein</keyword>
<dbReference type="PROSITE" id="PS50112">
    <property type="entry name" value="PAS"/>
    <property type="match status" value="1"/>
</dbReference>